<evidence type="ECO:0000256" key="4">
    <source>
        <dbReference type="ARBA" id="ARBA00023136"/>
    </source>
</evidence>
<dbReference type="Pfam" id="PF04116">
    <property type="entry name" value="FA_hydroxylase"/>
    <property type="match status" value="1"/>
</dbReference>
<organism evidence="7 8">
    <name type="scientific">Almyronema epifaneia S1</name>
    <dbReference type="NCBI Taxonomy" id="2991925"/>
    <lineage>
        <taxon>Bacteria</taxon>
        <taxon>Bacillati</taxon>
        <taxon>Cyanobacteriota</taxon>
        <taxon>Cyanophyceae</taxon>
        <taxon>Nodosilineales</taxon>
        <taxon>Nodosilineaceae</taxon>
        <taxon>Almyronema</taxon>
        <taxon>Almyronema epifaneia</taxon>
    </lineage>
</organism>
<keyword evidence="4 5" id="KW-0472">Membrane</keyword>
<evidence type="ECO:0000313" key="7">
    <source>
        <dbReference type="EMBL" id="MFE4104724.1"/>
    </source>
</evidence>
<comment type="caution">
    <text evidence="7">The sequence shown here is derived from an EMBL/GenBank/DDBJ whole genome shotgun (WGS) entry which is preliminary data.</text>
</comment>
<dbReference type="RefSeq" id="WP_377960276.1">
    <property type="nucleotide sequence ID" value="NZ_JBHZOL010000003.1"/>
</dbReference>
<sequence length="247" mass="28427">MVIRDVGYYWLVFLAFILGRYFLVAGGAFWLFCSGNKSTVWDQTISRSQRWHLIRQDIALSVSSAFVFALLAALIMIAYKAGSTRLYSSIDQYGWGYLALSFGAILVLQDTYFYFTHRILHHPQLFKRIHQGHHRARIPTPWTSFAFEPGEALIHGLFFVGLVYVMPLHFLTLIAALVTMTLWAIATHLGFELIPPGFSLPWLRRGLIGPVHHAIHHRKHQVHLGLYFTFWDRVLGTTDSAYLDRYS</sequence>
<keyword evidence="2 5" id="KW-0812">Transmembrane</keyword>
<evidence type="ECO:0000256" key="1">
    <source>
        <dbReference type="ARBA" id="ARBA00004370"/>
    </source>
</evidence>
<evidence type="ECO:0000259" key="6">
    <source>
        <dbReference type="Pfam" id="PF04116"/>
    </source>
</evidence>
<evidence type="ECO:0000313" key="8">
    <source>
        <dbReference type="Proteomes" id="UP001600165"/>
    </source>
</evidence>
<keyword evidence="8" id="KW-1185">Reference proteome</keyword>
<dbReference type="EC" id="1.-.-.-" evidence="7"/>
<keyword evidence="3 5" id="KW-1133">Transmembrane helix</keyword>
<evidence type="ECO:0000256" key="5">
    <source>
        <dbReference type="SAM" id="Phobius"/>
    </source>
</evidence>
<name>A0ABW6IB91_9CYAN</name>
<proteinExistence type="predicted"/>
<feature type="domain" description="Fatty acid hydroxylase" evidence="6">
    <location>
        <begin position="104"/>
        <end position="237"/>
    </location>
</feature>
<dbReference type="GO" id="GO:0016491">
    <property type="term" value="F:oxidoreductase activity"/>
    <property type="evidence" value="ECO:0007669"/>
    <property type="project" value="UniProtKB-KW"/>
</dbReference>
<comment type="subcellular location">
    <subcellularLocation>
        <location evidence="1">Membrane</location>
    </subcellularLocation>
</comment>
<feature type="transmembrane region" description="Helical" evidence="5">
    <location>
        <begin position="93"/>
        <end position="115"/>
    </location>
</feature>
<gene>
    <name evidence="7" type="ORF">ACFVKH_00445</name>
</gene>
<dbReference type="Proteomes" id="UP001600165">
    <property type="component" value="Unassembled WGS sequence"/>
</dbReference>
<evidence type="ECO:0000256" key="3">
    <source>
        <dbReference type="ARBA" id="ARBA00022989"/>
    </source>
</evidence>
<feature type="transmembrane region" description="Helical" evidence="5">
    <location>
        <begin position="58"/>
        <end position="81"/>
    </location>
</feature>
<accession>A0ABW6IB91</accession>
<feature type="transmembrane region" description="Helical" evidence="5">
    <location>
        <begin position="152"/>
        <end position="185"/>
    </location>
</feature>
<feature type="transmembrane region" description="Helical" evidence="5">
    <location>
        <begin position="7"/>
        <end position="32"/>
    </location>
</feature>
<reference evidence="7 8" key="1">
    <citation type="submission" date="2024-10" db="EMBL/GenBank/DDBJ databases">
        <authorList>
            <person name="Ratan Roy A."/>
            <person name="Morales Sandoval P.H."/>
            <person name="De Los Santos Villalobos S."/>
            <person name="Chakraborty S."/>
            <person name="Mukherjee J."/>
        </authorList>
    </citation>
    <scope>NUCLEOTIDE SEQUENCE [LARGE SCALE GENOMIC DNA]</scope>
    <source>
        <strain evidence="7 8">S1</strain>
    </source>
</reference>
<protein>
    <submittedName>
        <fullName evidence="7">Sterol desaturase family protein</fullName>
        <ecNumber evidence="7">1.-.-.-</ecNumber>
    </submittedName>
</protein>
<dbReference type="EMBL" id="JBHZOL010000003">
    <property type="protein sequence ID" value="MFE4104724.1"/>
    <property type="molecule type" value="Genomic_DNA"/>
</dbReference>
<evidence type="ECO:0000256" key="2">
    <source>
        <dbReference type="ARBA" id="ARBA00022692"/>
    </source>
</evidence>
<dbReference type="InterPro" id="IPR006694">
    <property type="entry name" value="Fatty_acid_hydroxylase"/>
</dbReference>
<dbReference type="InterPro" id="IPR050307">
    <property type="entry name" value="Sterol_Desaturase_Related"/>
</dbReference>
<dbReference type="PANTHER" id="PTHR11863">
    <property type="entry name" value="STEROL DESATURASE"/>
    <property type="match status" value="1"/>
</dbReference>
<keyword evidence="7" id="KW-0560">Oxidoreductase</keyword>